<protein>
    <submittedName>
        <fullName evidence="2">Uncharacterized protein</fullName>
    </submittedName>
</protein>
<name>A0A1G9IS46_9FIRM</name>
<evidence type="ECO:0000313" key="3">
    <source>
        <dbReference type="Proteomes" id="UP000199068"/>
    </source>
</evidence>
<evidence type="ECO:0000256" key="1">
    <source>
        <dbReference type="SAM" id="Phobius"/>
    </source>
</evidence>
<dbReference type="STRING" id="1121325.SAMN04515677_101351"/>
<gene>
    <name evidence="2" type="ORF">SAMN04515677_101351</name>
</gene>
<keyword evidence="1" id="KW-0812">Transmembrane</keyword>
<accession>A0A1G9IS46</accession>
<proteinExistence type="predicted"/>
<dbReference type="Proteomes" id="UP000199068">
    <property type="component" value="Unassembled WGS sequence"/>
</dbReference>
<dbReference type="RefSeq" id="WP_139149817.1">
    <property type="nucleotide sequence ID" value="NZ_FNGW01000001.1"/>
</dbReference>
<reference evidence="2 3" key="1">
    <citation type="submission" date="2016-10" db="EMBL/GenBank/DDBJ databases">
        <authorList>
            <person name="de Groot N.N."/>
        </authorList>
    </citation>
    <scope>NUCLEOTIDE SEQUENCE [LARGE SCALE GENOMIC DNA]</scope>
    <source>
        <strain evidence="2 3">DSM 797</strain>
    </source>
</reference>
<keyword evidence="3" id="KW-1185">Reference proteome</keyword>
<dbReference type="EMBL" id="FNGW01000001">
    <property type="protein sequence ID" value="SDL27694.1"/>
    <property type="molecule type" value="Genomic_DNA"/>
</dbReference>
<organism evidence="2 3">
    <name type="scientific">Romboutsia lituseburensis DSM 797</name>
    <dbReference type="NCBI Taxonomy" id="1121325"/>
    <lineage>
        <taxon>Bacteria</taxon>
        <taxon>Bacillati</taxon>
        <taxon>Bacillota</taxon>
        <taxon>Clostridia</taxon>
        <taxon>Peptostreptococcales</taxon>
        <taxon>Peptostreptococcaceae</taxon>
        <taxon>Romboutsia</taxon>
    </lineage>
</organism>
<feature type="transmembrane region" description="Helical" evidence="1">
    <location>
        <begin position="60"/>
        <end position="83"/>
    </location>
</feature>
<feature type="transmembrane region" description="Helical" evidence="1">
    <location>
        <begin position="89"/>
        <end position="111"/>
    </location>
</feature>
<evidence type="ECO:0000313" key="2">
    <source>
        <dbReference type="EMBL" id="SDL27694.1"/>
    </source>
</evidence>
<keyword evidence="1" id="KW-0472">Membrane</keyword>
<sequence>MIFTKGEVIINIGDSDLNKTIKLNRLGINLNGYKSLLDVCYGYVNWTPIDSTSIYNRIKLILMTLGGPLTTLLISISLYIYLINSSLPYVLMLSFNGLFLFSAFEFLITILPIKYSYRPYAGCTSDGYKILQHLKNK</sequence>
<keyword evidence="1" id="KW-1133">Transmembrane helix</keyword>
<dbReference type="AlphaFoldDB" id="A0A1G9IS46"/>